<dbReference type="SUPFAM" id="SSF49899">
    <property type="entry name" value="Concanavalin A-like lectins/glucanases"/>
    <property type="match status" value="1"/>
</dbReference>
<evidence type="ECO:0000259" key="3">
    <source>
        <dbReference type="PROSITE" id="PS51762"/>
    </source>
</evidence>
<sequence length="294" mass="32218">MKRPGWSFPLGAISALLLGVPMLAEAAPFTEHWAAYPSPYFYSYGGAANTATSVAQSGTTDGRALQLKLSAYPAAGVGGGITQESSSRYRYGTFTTRLKTTNCSTQPNTGIVTGFFTYFNDGGDYNGNGLPDNSEIDFEWLCAEPQVIYLTMYTDFGPAAHRRVSRILNLATGTLHSTCYYESFSGACQPLTGNENLPTTIPALAGYNSSTAHYEYGFTWTASRVTWWVVHPTTGQRITLWDYQGPASRIPANSSHFLTNTWHTNDWTPPSRPLATQPPNSARYAYVDWTAYVP</sequence>
<feature type="domain" description="GH16" evidence="3">
    <location>
        <begin position="31"/>
        <end position="294"/>
    </location>
</feature>
<dbReference type="GO" id="GO:0004553">
    <property type="term" value="F:hydrolase activity, hydrolyzing O-glycosyl compounds"/>
    <property type="evidence" value="ECO:0007669"/>
    <property type="project" value="InterPro"/>
</dbReference>
<dbReference type="AlphaFoldDB" id="A0A3A8P3N3"/>
<feature type="chain" id="PRO_5017436165" evidence="2">
    <location>
        <begin position="27"/>
        <end position="294"/>
    </location>
</feature>
<keyword evidence="2" id="KW-0732">Signal</keyword>
<dbReference type="EMBL" id="RAWG01000015">
    <property type="protein sequence ID" value="RKH47032.1"/>
    <property type="molecule type" value="Genomic_DNA"/>
</dbReference>
<evidence type="ECO:0000256" key="2">
    <source>
        <dbReference type="SAM" id="SignalP"/>
    </source>
</evidence>
<organism evidence="4 5">
    <name type="scientific">Corallococcus sicarius</name>
    <dbReference type="NCBI Taxonomy" id="2316726"/>
    <lineage>
        <taxon>Bacteria</taxon>
        <taxon>Pseudomonadati</taxon>
        <taxon>Myxococcota</taxon>
        <taxon>Myxococcia</taxon>
        <taxon>Myxococcales</taxon>
        <taxon>Cystobacterineae</taxon>
        <taxon>Myxococcaceae</taxon>
        <taxon>Corallococcus</taxon>
    </lineage>
</organism>
<dbReference type="Proteomes" id="UP000273405">
    <property type="component" value="Unassembled WGS sequence"/>
</dbReference>
<gene>
    <name evidence="4" type="ORF">D7X12_03905</name>
</gene>
<dbReference type="Pfam" id="PF00722">
    <property type="entry name" value="Glyco_hydro_16"/>
    <property type="match status" value="1"/>
</dbReference>
<dbReference type="InterPro" id="IPR000757">
    <property type="entry name" value="Beta-glucanase-like"/>
</dbReference>
<proteinExistence type="inferred from homology"/>
<keyword evidence="4" id="KW-0378">Hydrolase</keyword>
<dbReference type="PROSITE" id="PS51762">
    <property type="entry name" value="GH16_2"/>
    <property type="match status" value="1"/>
</dbReference>
<comment type="similarity">
    <text evidence="1">Belongs to the glycosyl hydrolase 16 family.</text>
</comment>
<protein>
    <submittedName>
        <fullName evidence="4">Glycosyl hydrolase family protein</fullName>
    </submittedName>
</protein>
<evidence type="ECO:0000313" key="5">
    <source>
        <dbReference type="Proteomes" id="UP000273405"/>
    </source>
</evidence>
<dbReference type="CDD" id="cd00413">
    <property type="entry name" value="Glyco_hydrolase_16"/>
    <property type="match status" value="1"/>
</dbReference>
<reference evidence="5" key="1">
    <citation type="submission" date="2018-09" db="EMBL/GenBank/DDBJ databases">
        <authorList>
            <person name="Livingstone P.G."/>
            <person name="Whitworth D.E."/>
        </authorList>
    </citation>
    <scope>NUCLEOTIDE SEQUENCE [LARGE SCALE GENOMIC DNA]</scope>
    <source>
        <strain evidence="5">CA040B</strain>
    </source>
</reference>
<dbReference type="InterPro" id="IPR013320">
    <property type="entry name" value="ConA-like_dom_sf"/>
</dbReference>
<evidence type="ECO:0000313" key="4">
    <source>
        <dbReference type="EMBL" id="RKH47032.1"/>
    </source>
</evidence>
<name>A0A3A8P3N3_9BACT</name>
<comment type="caution">
    <text evidence="4">The sequence shown here is derived from an EMBL/GenBank/DDBJ whole genome shotgun (WGS) entry which is preliminary data.</text>
</comment>
<dbReference type="GO" id="GO:0005975">
    <property type="term" value="P:carbohydrate metabolic process"/>
    <property type="evidence" value="ECO:0007669"/>
    <property type="project" value="InterPro"/>
</dbReference>
<evidence type="ECO:0000256" key="1">
    <source>
        <dbReference type="ARBA" id="ARBA00006865"/>
    </source>
</evidence>
<feature type="signal peptide" evidence="2">
    <location>
        <begin position="1"/>
        <end position="26"/>
    </location>
</feature>
<dbReference type="Gene3D" id="2.60.120.200">
    <property type="match status" value="1"/>
</dbReference>
<accession>A0A3A8P3N3</accession>
<keyword evidence="5" id="KW-1185">Reference proteome</keyword>